<dbReference type="Proteomes" id="UP000214646">
    <property type="component" value="Unassembled WGS sequence"/>
</dbReference>
<sequence length="345" mass="36634">MGSPDPVLRPHARSVIRNDRRARWTELAALLDAIGRGGAGTLAVDQIKRLCRLYRQVTIDLSHARAAGDDPALVQYLNTLAARAHGQVYTARRLAGRPILAFVTVGFARVVRRNWRAVGAAVAIFLLTTFASGLAVVRDPDLAYSLFDEQVVEYENVRIEKQEGEYRGNFTFPVAMSPLVAAQIIGNNVKVAIMGFGLGALGCVLGVFLLVYNGRMLGTLSGLVWNGGYFVGFYSLILAHGVLELSAICISTAGGLRLGWALIAPGRMARGDAFRAAAGDAFGLLAGSILLLVIAGVIEAFVTPHFGATVRWSVAGGTGVLLVLYLTLAGRRGAAQSSPPSTTSR</sequence>
<keyword evidence="1" id="KW-0812">Transmembrane</keyword>
<evidence type="ECO:0000313" key="3">
    <source>
        <dbReference type="Proteomes" id="UP000214646"/>
    </source>
</evidence>
<dbReference type="EMBL" id="NIDE01000005">
    <property type="protein sequence ID" value="OWK42240.1"/>
    <property type="molecule type" value="Genomic_DNA"/>
</dbReference>
<evidence type="ECO:0000313" key="2">
    <source>
        <dbReference type="EMBL" id="OWK42240.1"/>
    </source>
</evidence>
<dbReference type="AlphaFoldDB" id="A0A225DL76"/>
<feature type="transmembrane region" description="Helical" evidence="1">
    <location>
        <begin position="219"/>
        <end position="239"/>
    </location>
</feature>
<dbReference type="PANTHER" id="PTHR35337">
    <property type="entry name" value="SLR1478 PROTEIN"/>
    <property type="match status" value="1"/>
</dbReference>
<evidence type="ECO:0000256" key="1">
    <source>
        <dbReference type="SAM" id="Phobius"/>
    </source>
</evidence>
<keyword evidence="1" id="KW-0472">Membrane</keyword>
<feature type="transmembrane region" description="Helical" evidence="1">
    <location>
        <begin position="245"/>
        <end position="264"/>
    </location>
</feature>
<proteinExistence type="predicted"/>
<dbReference type="OrthoDB" id="9800053at2"/>
<evidence type="ECO:0008006" key="4">
    <source>
        <dbReference type="Google" id="ProtNLM"/>
    </source>
</evidence>
<keyword evidence="3" id="KW-1185">Reference proteome</keyword>
<gene>
    <name evidence="2" type="ORF">FRUB_04318</name>
</gene>
<name>A0A225DL76_9BACT</name>
<dbReference type="Pfam" id="PF01944">
    <property type="entry name" value="SpoIIM"/>
    <property type="match status" value="1"/>
</dbReference>
<feature type="transmembrane region" description="Helical" evidence="1">
    <location>
        <begin position="117"/>
        <end position="137"/>
    </location>
</feature>
<organism evidence="2 3">
    <name type="scientific">Fimbriiglobus ruber</name>
    <dbReference type="NCBI Taxonomy" id="1908690"/>
    <lineage>
        <taxon>Bacteria</taxon>
        <taxon>Pseudomonadati</taxon>
        <taxon>Planctomycetota</taxon>
        <taxon>Planctomycetia</taxon>
        <taxon>Gemmatales</taxon>
        <taxon>Gemmataceae</taxon>
        <taxon>Fimbriiglobus</taxon>
    </lineage>
</organism>
<comment type="caution">
    <text evidence="2">The sequence shown here is derived from an EMBL/GenBank/DDBJ whole genome shotgun (WGS) entry which is preliminary data.</text>
</comment>
<dbReference type="InterPro" id="IPR002798">
    <property type="entry name" value="SpoIIM-like"/>
</dbReference>
<feature type="transmembrane region" description="Helical" evidence="1">
    <location>
        <begin position="191"/>
        <end position="212"/>
    </location>
</feature>
<protein>
    <recommendedName>
        <fullName evidence="4">Stage II sporulation protein M</fullName>
    </recommendedName>
</protein>
<reference evidence="3" key="1">
    <citation type="submission" date="2017-06" db="EMBL/GenBank/DDBJ databases">
        <title>Genome analysis of Fimbriiglobus ruber SP5, the first member of the order Planctomycetales with confirmed chitinolytic capability.</title>
        <authorList>
            <person name="Ravin N.V."/>
            <person name="Rakitin A.L."/>
            <person name="Ivanova A.A."/>
            <person name="Beletsky A.V."/>
            <person name="Kulichevskaya I.S."/>
            <person name="Mardanov A.V."/>
            <person name="Dedysh S.N."/>
        </authorList>
    </citation>
    <scope>NUCLEOTIDE SEQUENCE [LARGE SCALE GENOMIC DNA]</scope>
    <source>
        <strain evidence="3">SP5</strain>
    </source>
</reference>
<dbReference type="PANTHER" id="PTHR35337:SF1">
    <property type="entry name" value="SLR1478 PROTEIN"/>
    <property type="match status" value="1"/>
</dbReference>
<accession>A0A225DL76</accession>
<feature type="transmembrane region" description="Helical" evidence="1">
    <location>
        <begin position="310"/>
        <end position="328"/>
    </location>
</feature>
<feature type="transmembrane region" description="Helical" evidence="1">
    <location>
        <begin position="276"/>
        <end position="298"/>
    </location>
</feature>
<dbReference type="RefSeq" id="WP_161967497.1">
    <property type="nucleotide sequence ID" value="NZ_NIDE01000005.1"/>
</dbReference>
<keyword evidence="1" id="KW-1133">Transmembrane helix</keyword>